<reference evidence="1" key="1">
    <citation type="submission" date="2022-12" db="EMBL/GenBank/DDBJ databases">
        <title>Polyphasic identification of a Novel Hot-Spring Cyanobacterium Ocullathermofonsia sinensis gen nov. sp. nov. and Genomic Insights on its Adaptations to the Thermal Habitat.</title>
        <authorList>
            <person name="Daroch M."/>
            <person name="Tang J."/>
            <person name="Jiang Y."/>
        </authorList>
    </citation>
    <scope>NUCLEOTIDE SEQUENCE</scope>
    <source>
        <strain evidence="1">PKUAC-SCTA174</strain>
    </source>
</reference>
<dbReference type="EMBL" id="CP113797">
    <property type="protein sequence ID" value="WAL61937.1"/>
    <property type="molecule type" value="Genomic_DNA"/>
</dbReference>
<keyword evidence="2" id="KW-1185">Reference proteome</keyword>
<dbReference type="Proteomes" id="UP001163152">
    <property type="component" value="Chromosome"/>
</dbReference>
<sequence length="66" mass="7671">MVPMQVEISTLEVSKLAQDRGCVLRILQSDEYPLYWVENQVFIGRPFDRLEDLVKFIGLLPMMAVE</sequence>
<dbReference type="RefSeq" id="WP_268612006.1">
    <property type="nucleotide sequence ID" value="NZ_CP113797.1"/>
</dbReference>
<protein>
    <submittedName>
        <fullName evidence="1">Uncharacterized protein</fullName>
    </submittedName>
</protein>
<dbReference type="AlphaFoldDB" id="A0A9E9CB77"/>
<name>A0A9E9CB77_9CYAN</name>
<evidence type="ECO:0000313" key="1">
    <source>
        <dbReference type="EMBL" id="WAL61937.1"/>
    </source>
</evidence>
<evidence type="ECO:0000313" key="2">
    <source>
        <dbReference type="Proteomes" id="UP001163152"/>
    </source>
</evidence>
<organism evidence="1 2">
    <name type="scientific">Thermocoleostomius sinensis A174</name>
    <dbReference type="NCBI Taxonomy" id="2016057"/>
    <lineage>
        <taxon>Bacteria</taxon>
        <taxon>Bacillati</taxon>
        <taxon>Cyanobacteriota</taxon>
        <taxon>Cyanophyceae</taxon>
        <taxon>Oculatellales</taxon>
        <taxon>Oculatellaceae</taxon>
        <taxon>Thermocoleostomius</taxon>
    </lineage>
</organism>
<proteinExistence type="predicted"/>
<gene>
    <name evidence="1" type="ORF">OXH18_08115</name>
</gene>
<dbReference type="KEGG" id="tsin:OXH18_08115"/>
<accession>A0A9E9CB77</accession>